<evidence type="ECO:0000313" key="1">
    <source>
        <dbReference type="EMBL" id="MDP9608739.1"/>
    </source>
</evidence>
<reference evidence="1 2" key="1">
    <citation type="submission" date="2023-07" db="EMBL/GenBank/DDBJ databases">
        <title>Sequencing the genomes of 1000 actinobacteria strains.</title>
        <authorList>
            <person name="Klenk H.-P."/>
        </authorList>
    </citation>
    <scope>NUCLEOTIDE SEQUENCE [LARGE SCALE GENOMIC DNA]</scope>
    <source>
        <strain evidence="1 2">DSM 41600</strain>
    </source>
</reference>
<evidence type="ECO:0000313" key="2">
    <source>
        <dbReference type="Proteomes" id="UP001234880"/>
    </source>
</evidence>
<dbReference type="Proteomes" id="UP001234880">
    <property type="component" value="Unassembled WGS sequence"/>
</dbReference>
<gene>
    <name evidence="1" type="ORF">JOF35_001016</name>
</gene>
<sequence length="114" mass="12663">MLEEQVEPSGKLVLLEPPHRLLIGHREDVVEVEVCVDQARHHPALRRVDLLPAPQRLCRDGGDLSTVDGDVVRPGERLVAVEDVRTADDEVVRRQIAAFGARGHLGFMGHRSHS</sequence>
<protein>
    <submittedName>
        <fullName evidence="1">Uncharacterized protein</fullName>
    </submittedName>
</protein>
<dbReference type="RefSeq" id="WP_307110141.1">
    <property type="nucleotide sequence ID" value="NZ_JAURUE010000001.1"/>
</dbReference>
<organism evidence="1 2">
    <name type="scientific">Streptomyces demainii</name>
    <dbReference type="NCBI Taxonomy" id="588122"/>
    <lineage>
        <taxon>Bacteria</taxon>
        <taxon>Bacillati</taxon>
        <taxon>Actinomycetota</taxon>
        <taxon>Actinomycetes</taxon>
        <taxon>Kitasatosporales</taxon>
        <taxon>Streptomycetaceae</taxon>
        <taxon>Streptomyces</taxon>
    </lineage>
</organism>
<dbReference type="EMBL" id="JAURUE010000001">
    <property type="protein sequence ID" value="MDP9608739.1"/>
    <property type="molecule type" value="Genomic_DNA"/>
</dbReference>
<comment type="caution">
    <text evidence="1">The sequence shown here is derived from an EMBL/GenBank/DDBJ whole genome shotgun (WGS) entry which is preliminary data.</text>
</comment>
<accession>A0ABT9KJY5</accession>
<keyword evidence="2" id="KW-1185">Reference proteome</keyword>
<proteinExistence type="predicted"/>
<name>A0ABT9KJY5_9ACTN</name>